<evidence type="ECO:0000259" key="6">
    <source>
        <dbReference type="PROSITE" id="PS51012"/>
    </source>
</evidence>
<keyword evidence="4 5" id="KW-0472">Membrane</keyword>
<comment type="caution">
    <text evidence="7">The sequence shown here is derived from an EMBL/GenBank/DDBJ whole genome shotgun (WGS) entry which is preliminary data.</text>
</comment>
<evidence type="ECO:0000313" key="8">
    <source>
        <dbReference type="Proteomes" id="UP001596456"/>
    </source>
</evidence>
<proteinExistence type="inferred from homology"/>
<keyword evidence="8" id="KW-1185">Reference proteome</keyword>
<dbReference type="InterPro" id="IPR000412">
    <property type="entry name" value="ABC_2_transport"/>
</dbReference>
<feature type="transmembrane region" description="Helical" evidence="5">
    <location>
        <begin position="248"/>
        <end position="270"/>
    </location>
</feature>
<dbReference type="PANTHER" id="PTHR43332">
    <property type="entry name" value="INNER MEMBRANE TRANSPORT PERMEASE YADH-RELATED"/>
    <property type="match status" value="1"/>
</dbReference>
<evidence type="ECO:0000313" key="7">
    <source>
        <dbReference type="EMBL" id="MFC7332508.1"/>
    </source>
</evidence>
<protein>
    <recommendedName>
        <fullName evidence="5">Transport permease protein</fullName>
    </recommendedName>
</protein>
<sequence length="277" mass="29550">MSPRDVPPPPAGAFDPAFDRRIGAFHWRGFVTLTRRELLRVRKMAGMTVIAPAIMAVIYFTCFAFGLGPNRGTPAGDAVLDFLVPGLIMMSLLLQAAQNPAFSLVYSKIEGMVIDQLMAPVGARETVLAYVIAGVAAGLLAGAGIWAAMLLLRAPAVAHPLAVLGFGVLGAAMMAAAGFLSGIVSQKWDHMAAFLTFIFLPLVFLSGLFAPVEGMPEPFRTIVQANPVFYAIDGFRYGFIGESHQPPALSLLVLLVVTVLLYGAASLLYARGWRLKS</sequence>
<feature type="transmembrane region" description="Helical" evidence="5">
    <location>
        <begin position="45"/>
        <end position="67"/>
    </location>
</feature>
<dbReference type="InterPro" id="IPR013525">
    <property type="entry name" value="ABC2_TM"/>
</dbReference>
<dbReference type="RefSeq" id="WP_377356959.1">
    <property type="nucleotide sequence ID" value="NZ_JBHTCM010000006.1"/>
</dbReference>
<evidence type="ECO:0000256" key="5">
    <source>
        <dbReference type="RuleBase" id="RU361157"/>
    </source>
</evidence>
<dbReference type="PROSITE" id="PS51012">
    <property type="entry name" value="ABC_TM2"/>
    <property type="match status" value="1"/>
</dbReference>
<comment type="similarity">
    <text evidence="5">Belongs to the ABC-2 integral membrane protein family.</text>
</comment>
<name>A0ABW2KRA5_9PROT</name>
<feature type="domain" description="ABC transmembrane type-2" evidence="6">
    <location>
        <begin position="43"/>
        <end position="272"/>
    </location>
</feature>
<reference evidence="8" key="1">
    <citation type="journal article" date="2019" name="Int. J. Syst. Evol. Microbiol.">
        <title>The Global Catalogue of Microorganisms (GCM) 10K type strain sequencing project: providing services to taxonomists for standard genome sequencing and annotation.</title>
        <authorList>
            <consortium name="The Broad Institute Genomics Platform"/>
            <consortium name="The Broad Institute Genome Sequencing Center for Infectious Disease"/>
            <person name="Wu L."/>
            <person name="Ma J."/>
        </authorList>
    </citation>
    <scope>NUCLEOTIDE SEQUENCE [LARGE SCALE GENOMIC DNA]</scope>
    <source>
        <strain evidence="8">CGMCC 1.16275</strain>
    </source>
</reference>
<dbReference type="PRINTS" id="PR00164">
    <property type="entry name" value="ABC2TRNSPORT"/>
</dbReference>
<evidence type="ECO:0000256" key="2">
    <source>
        <dbReference type="ARBA" id="ARBA00022692"/>
    </source>
</evidence>
<dbReference type="Pfam" id="PF01061">
    <property type="entry name" value="ABC2_membrane"/>
    <property type="match status" value="1"/>
</dbReference>
<accession>A0ABW2KRA5</accession>
<evidence type="ECO:0000256" key="3">
    <source>
        <dbReference type="ARBA" id="ARBA00022989"/>
    </source>
</evidence>
<keyword evidence="5" id="KW-0813">Transport</keyword>
<organism evidence="7 8">
    <name type="scientific">Rhodocista pekingensis</name>
    <dbReference type="NCBI Taxonomy" id="201185"/>
    <lineage>
        <taxon>Bacteria</taxon>
        <taxon>Pseudomonadati</taxon>
        <taxon>Pseudomonadota</taxon>
        <taxon>Alphaproteobacteria</taxon>
        <taxon>Rhodospirillales</taxon>
        <taxon>Azospirillaceae</taxon>
        <taxon>Rhodocista</taxon>
    </lineage>
</organism>
<feature type="transmembrane region" description="Helical" evidence="5">
    <location>
        <begin position="127"/>
        <end position="149"/>
    </location>
</feature>
<keyword evidence="2 5" id="KW-0812">Transmembrane</keyword>
<dbReference type="Proteomes" id="UP001596456">
    <property type="component" value="Unassembled WGS sequence"/>
</dbReference>
<dbReference type="InterPro" id="IPR052522">
    <property type="entry name" value="ABC-2_transport_permease"/>
</dbReference>
<feature type="transmembrane region" description="Helical" evidence="5">
    <location>
        <begin position="161"/>
        <end position="184"/>
    </location>
</feature>
<keyword evidence="5" id="KW-1003">Cell membrane</keyword>
<comment type="subcellular location">
    <subcellularLocation>
        <location evidence="5">Cell inner membrane</location>
        <topology evidence="5">Multi-pass membrane protein</topology>
    </subcellularLocation>
    <subcellularLocation>
        <location evidence="1">Membrane</location>
        <topology evidence="1">Multi-pass membrane protein</topology>
    </subcellularLocation>
</comment>
<dbReference type="InterPro" id="IPR047817">
    <property type="entry name" value="ABC2_TM_bact-type"/>
</dbReference>
<feature type="transmembrane region" description="Helical" evidence="5">
    <location>
        <begin position="191"/>
        <end position="210"/>
    </location>
</feature>
<evidence type="ECO:0000256" key="1">
    <source>
        <dbReference type="ARBA" id="ARBA00004141"/>
    </source>
</evidence>
<dbReference type="PANTHER" id="PTHR43332:SF2">
    <property type="entry name" value="INNER MEMBRANE TRANSPORT PERMEASE YADH"/>
    <property type="match status" value="1"/>
</dbReference>
<keyword evidence="3 5" id="KW-1133">Transmembrane helix</keyword>
<dbReference type="EMBL" id="JBHTCM010000006">
    <property type="protein sequence ID" value="MFC7332508.1"/>
    <property type="molecule type" value="Genomic_DNA"/>
</dbReference>
<dbReference type="PIRSF" id="PIRSF006648">
    <property type="entry name" value="DrrB"/>
    <property type="match status" value="1"/>
</dbReference>
<evidence type="ECO:0000256" key="4">
    <source>
        <dbReference type="ARBA" id="ARBA00023136"/>
    </source>
</evidence>
<feature type="transmembrane region" description="Helical" evidence="5">
    <location>
        <begin position="87"/>
        <end position="106"/>
    </location>
</feature>
<gene>
    <name evidence="7" type="ORF">ACFQPS_04985</name>
</gene>